<dbReference type="EMBL" id="SMOL01000553">
    <property type="protein sequence ID" value="KAB2609353.1"/>
    <property type="molecule type" value="Genomic_DNA"/>
</dbReference>
<proteinExistence type="predicted"/>
<sequence>MGLVSSSSRGMDFVNRNCREVRRKERDLGFVNREEVQCWSCSRLPGGCSVLSKMKAEKIWGLMDRVGDGRRGG</sequence>
<protein>
    <submittedName>
        <fullName evidence="1">Uncharacterized protein</fullName>
    </submittedName>
</protein>
<reference evidence="1 2" key="1">
    <citation type="submission" date="2019-09" db="EMBL/GenBank/DDBJ databases">
        <authorList>
            <person name="Ou C."/>
        </authorList>
    </citation>
    <scope>NUCLEOTIDE SEQUENCE [LARGE SCALE GENOMIC DNA]</scope>
    <source>
        <strain evidence="1">S2</strain>
        <tissue evidence="1">Leaf</tissue>
    </source>
</reference>
<name>A0A5N5G1V8_9ROSA</name>
<keyword evidence="2" id="KW-1185">Reference proteome</keyword>
<accession>A0A5N5G1V8</accession>
<dbReference type="Proteomes" id="UP000327157">
    <property type="component" value="Chromosome 14"/>
</dbReference>
<comment type="caution">
    <text evidence="1">The sequence shown here is derived from an EMBL/GenBank/DDBJ whole genome shotgun (WGS) entry which is preliminary data.</text>
</comment>
<dbReference type="AlphaFoldDB" id="A0A5N5G1V8"/>
<reference evidence="2" key="2">
    <citation type="submission" date="2019-10" db="EMBL/GenBank/DDBJ databases">
        <title>A de novo genome assembly of a pear dwarfing rootstock.</title>
        <authorList>
            <person name="Wang F."/>
            <person name="Wang J."/>
            <person name="Li S."/>
            <person name="Zhang Y."/>
            <person name="Fang M."/>
            <person name="Ma L."/>
            <person name="Zhao Y."/>
            <person name="Jiang S."/>
        </authorList>
    </citation>
    <scope>NUCLEOTIDE SEQUENCE [LARGE SCALE GENOMIC DNA]</scope>
</reference>
<gene>
    <name evidence="1" type="ORF">D8674_012521</name>
</gene>
<evidence type="ECO:0000313" key="1">
    <source>
        <dbReference type="EMBL" id="KAB2609353.1"/>
    </source>
</evidence>
<organism evidence="1 2">
    <name type="scientific">Pyrus ussuriensis x Pyrus communis</name>
    <dbReference type="NCBI Taxonomy" id="2448454"/>
    <lineage>
        <taxon>Eukaryota</taxon>
        <taxon>Viridiplantae</taxon>
        <taxon>Streptophyta</taxon>
        <taxon>Embryophyta</taxon>
        <taxon>Tracheophyta</taxon>
        <taxon>Spermatophyta</taxon>
        <taxon>Magnoliopsida</taxon>
        <taxon>eudicotyledons</taxon>
        <taxon>Gunneridae</taxon>
        <taxon>Pentapetalae</taxon>
        <taxon>rosids</taxon>
        <taxon>fabids</taxon>
        <taxon>Rosales</taxon>
        <taxon>Rosaceae</taxon>
        <taxon>Amygdaloideae</taxon>
        <taxon>Maleae</taxon>
        <taxon>Pyrus</taxon>
    </lineage>
</organism>
<reference evidence="1 2" key="3">
    <citation type="submission" date="2019-11" db="EMBL/GenBank/DDBJ databases">
        <title>A de novo genome assembly of a pear dwarfing rootstock.</title>
        <authorList>
            <person name="Wang F."/>
            <person name="Wang J."/>
            <person name="Li S."/>
            <person name="Zhang Y."/>
            <person name="Fang M."/>
            <person name="Ma L."/>
            <person name="Zhao Y."/>
            <person name="Jiang S."/>
        </authorList>
    </citation>
    <scope>NUCLEOTIDE SEQUENCE [LARGE SCALE GENOMIC DNA]</scope>
    <source>
        <strain evidence="1">S2</strain>
        <tissue evidence="1">Leaf</tissue>
    </source>
</reference>
<evidence type="ECO:0000313" key="2">
    <source>
        <dbReference type="Proteomes" id="UP000327157"/>
    </source>
</evidence>